<dbReference type="GO" id="GO:0004180">
    <property type="term" value="F:carboxypeptidase activity"/>
    <property type="evidence" value="ECO:0007669"/>
    <property type="project" value="UniProtKB-KW"/>
</dbReference>
<dbReference type="Pfam" id="PF00768">
    <property type="entry name" value="Peptidase_S11"/>
    <property type="match status" value="1"/>
</dbReference>
<evidence type="ECO:0000256" key="3">
    <source>
        <dbReference type="ARBA" id="ARBA00022801"/>
    </source>
</evidence>
<evidence type="ECO:0000256" key="2">
    <source>
        <dbReference type="ARBA" id="ARBA00022729"/>
    </source>
</evidence>
<evidence type="ECO:0000313" key="10">
    <source>
        <dbReference type="EMBL" id="MDA4845663.1"/>
    </source>
</evidence>
<proteinExistence type="inferred from homology"/>
<feature type="domain" description="Peptidase S11 D-alanyl-D-alanine carboxypeptidase A N-terminal" evidence="9">
    <location>
        <begin position="23"/>
        <end position="246"/>
    </location>
</feature>
<dbReference type="InterPro" id="IPR012338">
    <property type="entry name" value="Beta-lactam/transpept-like"/>
</dbReference>
<dbReference type="PANTHER" id="PTHR21581">
    <property type="entry name" value="D-ALANYL-D-ALANINE CARBOXYPEPTIDASE"/>
    <property type="match status" value="1"/>
</dbReference>
<dbReference type="EMBL" id="JAPJZH010000005">
    <property type="protein sequence ID" value="MDA4845663.1"/>
    <property type="molecule type" value="Genomic_DNA"/>
</dbReference>
<sequence length="384" mass="41270">MRLMTSVPATIFVILLAFAVSTAASRAAGPTMVVDVESGKVLEHKDAFQRWYPASLTKLMTAYVVFRQVQAGAITMNSPVTISSNATKAPPSKMHFKAGSQLTLDHAVKIIMVKSANDVSIAIAETIAGSHDFFVAMMNNEAARLGMTDTRFINANGLPGKGQRTTARDMAVLGVALKREFPQYSHYFSLEAITTGKKTYTNYNILIGRFSGANGMKTGFICSSGFNQVSSATRRGRTVVSVVLGAMDQEERAVESARLLQKGLTTPGLAKPSLYKLRPYGQNRLQIVDLRPQVCSQEARKNRNDGRDASGRLTLKSAYIAPLGRQARAARVRLTGSVPAALASGRIPVPKPRPNGVGDIDGPVAVVREEPAADVPVPRARPSL</sequence>
<keyword evidence="4" id="KW-0133">Cell shape</keyword>
<feature type="signal peptide" evidence="8">
    <location>
        <begin position="1"/>
        <end position="19"/>
    </location>
</feature>
<dbReference type="RefSeq" id="WP_271089329.1">
    <property type="nucleotide sequence ID" value="NZ_JAPJZH010000005.1"/>
</dbReference>
<dbReference type="InterPro" id="IPR018044">
    <property type="entry name" value="Peptidase_S11"/>
</dbReference>
<evidence type="ECO:0000256" key="1">
    <source>
        <dbReference type="ARBA" id="ARBA00007164"/>
    </source>
</evidence>
<keyword evidence="2 8" id="KW-0732">Signal</keyword>
<keyword evidence="6" id="KW-0961">Cell wall biogenesis/degradation</keyword>
<dbReference type="Gene3D" id="3.40.710.10">
    <property type="entry name" value="DD-peptidase/beta-lactamase superfamily"/>
    <property type="match status" value="1"/>
</dbReference>
<feature type="chain" id="PRO_5046980253" evidence="8">
    <location>
        <begin position="20"/>
        <end position="384"/>
    </location>
</feature>
<dbReference type="PRINTS" id="PR00725">
    <property type="entry name" value="DADACBPTASE1"/>
</dbReference>
<keyword evidence="10" id="KW-0121">Carboxypeptidase</keyword>
<keyword evidence="3" id="KW-0378">Hydrolase</keyword>
<reference evidence="10" key="1">
    <citation type="submission" date="2022-11" db="EMBL/GenBank/DDBJ databases">
        <title>Hoeflea poritis sp. nov., isolated from scleractinian coral Porites lutea.</title>
        <authorList>
            <person name="Zhang G."/>
            <person name="Wei Q."/>
            <person name="Cai L."/>
        </authorList>
    </citation>
    <scope>NUCLEOTIDE SEQUENCE</scope>
    <source>
        <strain evidence="10">E7-10</strain>
    </source>
</reference>
<dbReference type="InterPro" id="IPR001967">
    <property type="entry name" value="Peptidase_S11_N"/>
</dbReference>
<evidence type="ECO:0000259" key="9">
    <source>
        <dbReference type="Pfam" id="PF00768"/>
    </source>
</evidence>
<evidence type="ECO:0000313" key="11">
    <source>
        <dbReference type="Proteomes" id="UP001148313"/>
    </source>
</evidence>
<keyword evidence="11" id="KW-1185">Reference proteome</keyword>
<keyword evidence="5" id="KW-0573">Peptidoglycan synthesis</keyword>
<evidence type="ECO:0000256" key="4">
    <source>
        <dbReference type="ARBA" id="ARBA00022960"/>
    </source>
</evidence>
<evidence type="ECO:0000256" key="5">
    <source>
        <dbReference type="ARBA" id="ARBA00022984"/>
    </source>
</evidence>
<comment type="caution">
    <text evidence="10">The sequence shown here is derived from an EMBL/GenBank/DDBJ whole genome shotgun (WGS) entry which is preliminary data.</text>
</comment>
<name>A0ABT4VNQ2_9HYPH</name>
<keyword evidence="10" id="KW-0645">Protease</keyword>
<evidence type="ECO:0000256" key="6">
    <source>
        <dbReference type="ARBA" id="ARBA00023316"/>
    </source>
</evidence>
<dbReference type="SUPFAM" id="SSF56601">
    <property type="entry name" value="beta-lactamase/transpeptidase-like"/>
    <property type="match status" value="1"/>
</dbReference>
<dbReference type="PANTHER" id="PTHR21581:SF6">
    <property type="entry name" value="TRAFFICKING PROTEIN PARTICLE COMPLEX SUBUNIT 12"/>
    <property type="match status" value="1"/>
</dbReference>
<accession>A0ABT4VNQ2</accession>
<organism evidence="10 11">
    <name type="scientific">Hoeflea poritis</name>
    <dbReference type="NCBI Taxonomy" id="2993659"/>
    <lineage>
        <taxon>Bacteria</taxon>
        <taxon>Pseudomonadati</taxon>
        <taxon>Pseudomonadota</taxon>
        <taxon>Alphaproteobacteria</taxon>
        <taxon>Hyphomicrobiales</taxon>
        <taxon>Rhizobiaceae</taxon>
        <taxon>Hoeflea</taxon>
    </lineage>
</organism>
<gene>
    <name evidence="10" type="ORF">OOZ53_09910</name>
</gene>
<evidence type="ECO:0000256" key="8">
    <source>
        <dbReference type="SAM" id="SignalP"/>
    </source>
</evidence>
<evidence type="ECO:0000256" key="7">
    <source>
        <dbReference type="RuleBase" id="RU004016"/>
    </source>
</evidence>
<dbReference type="Proteomes" id="UP001148313">
    <property type="component" value="Unassembled WGS sequence"/>
</dbReference>
<protein>
    <submittedName>
        <fullName evidence="10">D-alanyl-D-alanine carboxypeptidase</fullName>
    </submittedName>
</protein>
<comment type="similarity">
    <text evidence="1 7">Belongs to the peptidase S11 family.</text>
</comment>